<dbReference type="GO" id="GO:0008171">
    <property type="term" value="F:O-methyltransferase activity"/>
    <property type="evidence" value="ECO:0007669"/>
    <property type="project" value="InterPro"/>
</dbReference>
<keyword evidence="1" id="KW-0489">Methyltransferase</keyword>
<dbReference type="CDD" id="cd02440">
    <property type="entry name" value="AdoMet_MTases"/>
    <property type="match status" value="1"/>
</dbReference>
<dbReference type="Proteomes" id="UP000280405">
    <property type="component" value="Unassembled WGS sequence"/>
</dbReference>
<evidence type="ECO:0000256" key="1">
    <source>
        <dbReference type="ARBA" id="ARBA00022603"/>
    </source>
</evidence>
<accession>A0A3A8EYV3</accession>
<protein>
    <submittedName>
        <fullName evidence="4">DUF1442 domain-containing protein</fullName>
    </submittedName>
</protein>
<comment type="caution">
    <text evidence="4">The sequence shown here is derived from an EMBL/GenBank/DDBJ whole genome shotgun (WGS) entry which is preliminary data.</text>
</comment>
<evidence type="ECO:0000313" key="4">
    <source>
        <dbReference type="EMBL" id="RKG35930.1"/>
    </source>
</evidence>
<evidence type="ECO:0000256" key="3">
    <source>
        <dbReference type="ARBA" id="ARBA00022691"/>
    </source>
</evidence>
<dbReference type="Gene3D" id="3.40.50.150">
    <property type="entry name" value="Vaccinia Virus protein VP39"/>
    <property type="match status" value="1"/>
</dbReference>
<keyword evidence="2" id="KW-0808">Transferase</keyword>
<dbReference type="RefSeq" id="WP_120385056.1">
    <property type="nucleotide sequence ID" value="NZ_RAXT01000052.1"/>
</dbReference>
<dbReference type="PANTHER" id="PTHR43167">
    <property type="entry name" value="PUTATIVE (AFU_ORTHOLOGUE AFUA_6G01830)-RELATED"/>
    <property type="match status" value="1"/>
</dbReference>
<dbReference type="InterPro" id="IPR002935">
    <property type="entry name" value="SAM_O-MeTrfase"/>
</dbReference>
<keyword evidence="3" id="KW-0949">S-adenosyl-L-methionine</keyword>
<dbReference type="EMBL" id="RAXT01000052">
    <property type="protein sequence ID" value="RKG35930.1"/>
    <property type="molecule type" value="Genomic_DNA"/>
</dbReference>
<dbReference type="Pfam" id="PF01596">
    <property type="entry name" value="Methyltransf_3"/>
    <property type="match status" value="1"/>
</dbReference>
<proteinExistence type="predicted"/>
<dbReference type="SUPFAM" id="SSF53335">
    <property type="entry name" value="S-adenosyl-L-methionine-dependent methyltransferases"/>
    <property type="match status" value="1"/>
</dbReference>
<keyword evidence="5" id="KW-1185">Reference proteome</keyword>
<dbReference type="AlphaFoldDB" id="A0A3A8EYV3"/>
<dbReference type="GO" id="GO:0032259">
    <property type="term" value="P:methylation"/>
    <property type="evidence" value="ECO:0007669"/>
    <property type="project" value="UniProtKB-KW"/>
</dbReference>
<dbReference type="OrthoDB" id="9799672at2"/>
<dbReference type="InterPro" id="IPR029063">
    <property type="entry name" value="SAM-dependent_MTases_sf"/>
</dbReference>
<sequence>MSLSNPFLQRLNELYQSFIKFDATQSNRINRYRNIEPESALFLAMQVRIQQSKKILEIGTSTGYSTLWLADAAQVTGAKVTTLEIDEKRTAQAKHYAQELQVDDVIDFWVGDAQKFLEQTQEKYDFILLDAERDAYLSYWTYLQNMIQVKGGVLVVDNVISHAAEVKSLINEIKQDSRFMSTTLPIGAGLFIVTFKND</sequence>
<organism evidence="4 5">
    <name type="scientific">Acinetobacter rongchengensis</name>
    <dbReference type="NCBI Taxonomy" id="2419601"/>
    <lineage>
        <taxon>Bacteria</taxon>
        <taxon>Pseudomonadati</taxon>
        <taxon>Pseudomonadota</taxon>
        <taxon>Gammaproteobacteria</taxon>
        <taxon>Moraxellales</taxon>
        <taxon>Moraxellaceae</taxon>
        <taxon>Acinetobacter</taxon>
    </lineage>
</organism>
<dbReference type="PROSITE" id="PS51682">
    <property type="entry name" value="SAM_OMT_I"/>
    <property type="match status" value="1"/>
</dbReference>
<name>A0A3A8EYV3_9GAMM</name>
<gene>
    <name evidence="4" type="ORF">D7V20_15835</name>
</gene>
<evidence type="ECO:0000256" key="2">
    <source>
        <dbReference type="ARBA" id="ARBA00022679"/>
    </source>
</evidence>
<evidence type="ECO:0000313" key="5">
    <source>
        <dbReference type="Proteomes" id="UP000280405"/>
    </source>
</evidence>
<reference evidence="4 5" key="1">
    <citation type="submission" date="2018-09" db="EMBL/GenBank/DDBJ databases">
        <title>The draft genome of Acinetobacter spp. strains.</title>
        <authorList>
            <person name="Qin J."/>
            <person name="Feng Y."/>
            <person name="Zong Z."/>
        </authorList>
    </citation>
    <scope>NUCLEOTIDE SEQUENCE [LARGE SCALE GENOMIC DNA]</scope>
    <source>
        <strain evidence="4 5">WCHAc060115</strain>
    </source>
</reference>
<dbReference type="PANTHER" id="PTHR43167:SF1">
    <property type="entry name" value="PUTATIVE (AFU_ORTHOLOGUE AFUA_6G01830)-RELATED"/>
    <property type="match status" value="1"/>
</dbReference>